<name>A0A1I7HA43_9GAMM</name>
<dbReference type="Pfam" id="PF00561">
    <property type="entry name" value="Abhydrolase_1"/>
    <property type="match status" value="1"/>
</dbReference>
<dbReference type="Proteomes" id="UP000198693">
    <property type="component" value="Unassembled WGS sequence"/>
</dbReference>
<protein>
    <submittedName>
        <fullName evidence="3">Pimeloyl-ACP methyl ester carboxylesterase</fullName>
    </submittedName>
</protein>
<dbReference type="InterPro" id="IPR050228">
    <property type="entry name" value="Carboxylesterase_BioH"/>
</dbReference>
<evidence type="ECO:0000313" key="4">
    <source>
        <dbReference type="Proteomes" id="UP000198693"/>
    </source>
</evidence>
<accession>A0A1I7HA43</accession>
<dbReference type="SUPFAM" id="SSF53474">
    <property type="entry name" value="alpha/beta-Hydrolases"/>
    <property type="match status" value="1"/>
</dbReference>
<dbReference type="InterPro" id="IPR029058">
    <property type="entry name" value="AB_hydrolase_fold"/>
</dbReference>
<dbReference type="PANTHER" id="PTHR43194:SF2">
    <property type="entry name" value="PEROXISOMAL MEMBRANE PROTEIN LPX1"/>
    <property type="match status" value="1"/>
</dbReference>
<sequence>MPRSLTMLALSSILALAGQPFTVFAQQTSSVEVNGVTLTYVEEGEGSPVVFVPAAIADHRIWEPYREAIAREHRFIAYTQRYFGTEPWPDDGEQFSSETHAADLAAFIRALGIGPAYLVTWSYSGQVASQVALEHPELVRGMVHYEPSVPSLVAELSEARQAAIAEEGKKYDRSMAALVAGDAEQATRRFIEAAFQRSPGGFDQEPEYMRTIWLDNARTVPAGVSMTPPAITCEDLATLEQPTLILKGEHSDLFFESIADTMAQCQPQAELQVIPGVNHDGPVHAVEPFTAAILDFLAEH</sequence>
<feature type="signal peptide" evidence="1">
    <location>
        <begin position="1"/>
        <end position="25"/>
    </location>
</feature>
<feature type="chain" id="PRO_5011785843" evidence="1">
    <location>
        <begin position="26"/>
        <end position="300"/>
    </location>
</feature>
<keyword evidence="4" id="KW-1185">Reference proteome</keyword>
<dbReference type="InterPro" id="IPR000073">
    <property type="entry name" value="AB_hydrolase_1"/>
</dbReference>
<gene>
    <name evidence="3" type="ORF">SAMN04487955_10481</name>
</gene>
<dbReference type="RefSeq" id="WP_175507819.1">
    <property type="nucleotide sequence ID" value="NZ_FPBP01000004.1"/>
</dbReference>
<evidence type="ECO:0000259" key="2">
    <source>
        <dbReference type="Pfam" id="PF00561"/>
    </source>
</evidence>
<organism evidence="3 4">
    <name type="scientific">Halomonas korlensis</name>
    <dbReference type="NCBI Taxonomy" id="463301"/>
    <lineage>
        <taxon>Bacteria</taxon>
        <taxon>Pseudomonadati</taxon>
        <taxon>Pseudomonadota</taxon>
        <taxon>Gammaproteobacteria</taxon>
        <taxon>Oceanospirillales</taxon>
        <taxon>Halomonadaceae</taxon>
        <taxon>Halomonas</taxon>
    </lineage>
</organism>
<keyword evidence="1" id="KW-0732">Signal</keyword>
<reference evidence="4" key="1">
    <citation type="submission" date="2016-10" db="EMBL/GenBank/DDBJ databases">
        <authorList>
            <person name="Varghese N."/>
            <person name="Submissions S."/>
        </authorList>
    </citation>
    <scope>NUCLEOTIDE SEQUENCE [LARGE SCALE GENOMIC DNA]</scope>
    <source>
        <strain evidence="4">CGMCC 1.6981</strain>
    </source>
</reference>
<proteinExistence type="predicted"/>
<evidence type="ECO:0000313" key="3">
    <source>
        <dbReference type="EMBL" id="SFU57469.1"/>
    </source>
</evidence>
<dbReference type="EMBL" id="FPBP01000004">
    <property type="protein sequence ID" value="SFU57469.1"/>
    <property type="molecule type" value="Genomic_DNA"/>
</dbReference>
<dbReference type="PANTHER" id="PTHR43194">
    <property type="entry name" value="HYDROLASE ALPHA/BETA FOLD FAMILY"/>
    <property type="match status" value="1"/>
</dbReference>
<feature type="domain" description="AB hydrolase-1" evidence="2">
    <location>
        <begin position="48"/>
        <end position="280"/>
    </location>
</feature>
<dbReference type="AlphaFoldDB" id="A0A1I7HA43"/>
<dbReference type="Gene3D" id="3.40.50.1820">
    <property type="entry name" value="alpha/beta hydrolase"/>
    <property type="match status" value="1"/>
</dbReference>
<evidence type="ECO:0000256" key="1">
    <source>
        <dbReference type="SAM" id="SignalP"/>
    </source>
</evidence>
<dbReference type="STRING" id="463301.SAMN04487955_10481"/>